<dbReference type="Proteomes" id="UP000178515">
    <property type="component" value="Unassembled WGS sequence"/>
</dbReference>
<gene>
    <name evidence="1" type="ORF">A3F24_01350</name>
</gene>
<dbReference type="SUPFAM" id="SSF109604">
    <property type="entry name" value="HD-domain/PDEase-like"/>
    <property type="match status" value="1"/>
</dbReference>
<dbReference type="PANTHER" id="PTHR46246:SF1">
    <property type="entry name" value="GUANOSINE-3',5'-BIS(DIPHOSPHATE) 3'-PYROPHOSPHOHYDROLASE MESH1"/>
    <property type="match status" value="1"/>
</dbReference>
<dbReference type="EMBL" id="MHIX01000020">
    <property type="protein sequence ID" value="OGY59213.1"/>
    <property type="molecule type" value="Genomic_DNA"/>
</dbReference>
<comment type="caution">
    <text evidence="1">The sequence shown here is derived from an EMBL/GenBank/DDBJ whole genome shotgun (WGS) entry which is preliminary data.</text>
</comment>
<accession>A0A1G1Z3N0</accession>
<proteinExistence type="predicted"/>
<dbReference type="Pfam" id="PF13328">
    <property type="entry name" value="HD_4"/>
    <property type="match status" value="1"/>
</dbReference>
<evidence type="ECO:0000313" key="2">
    <source>
        <dbReference type="Proteomes" id="UP000178515"/>
    </source>
</evidence>
<dbReference type="InterPro" id="IPR052194">
    <property type="entry name" value="MESH1"/>
</dbReference>
<dbReference type="Gene3D" id="1.10.3210.10">
    <property type="entry name" value="Hypothetical protein af1432"/>
    <property type="match status" value="1"/>
</dbReference>
<dbReference type="PANTHER" id="PTHR46246">
    <property type="entry name" value="GUANOSINE-3',5'-BIS(DIPHOSPHATE) 3'-PYROPHOSPHOHYDROLASE MESH1"/>
    <property type="match status" value="1"/>
</dbReference>
<protein>
    <recommendedName>
        <fullName evidence="3">HD/PDEase domain-containing protein</fullName>
    </recommendedName>
</protein>
<sequence>MEIEIKNIIPLAQAFALKAFEECYTITVTNLKRPQIIHMQKVADLVWISGGTDEEIAAAWLHDTIEDTPITLNEIVKDFGETIGKIVKGTTDPKEFKTMPLAKRKTQQVERLSKEDTSVKKIKIADQISNMRQLAYDPTNEMTLKECEEYIESAKLVADACRGVSPLLDKLFLESYQRGVNRYKSTK</sequence>
<organism evidence="1 2">
    <name type="scientific">Candidatus Colwellbacteria bacterium RIFCSPHIGHO2_12_FULL_44_17</name>
    <dbReference type="NCBI Taxonomy" id="1797689"/>
    <lineage>
        <taxon>Bacteria</taxon>
        <taxon>Candidatus Colwelliibacteriota</taxon>
    </lineage>
</organism>
<evidence type="ECO:0000313" key="1">
    <source>
        <dbReference type="EMBL" id="OGY59213.1"/>
    </source>
</evidence>
<evidence type="ECO:0008006" key="3">
    <source>
        <dbReference type="Google" id="ProtNLM"/>
    </source>
</evidence>
<name>A0A1G1Z3N0_9BACT</name>
<dbReference type="STRING" id="1797689.A3F24_01350"/>
<dbReference type="AlphaFoldDB" id="A0A1G1Z3N0"/>
<reference evidence="1 2" key="1">
    <citation type="journal article" date="2016" name="Nat. Commun.">
        <title>Thousands of microbial genomes shed light on interconnected biogeochemical processes in an aquifer system.</title>
        <authorList>
            <person name="Anantharaman K."/>
            <person name="Brown C.T."/>
            <person name="Hug L.A."/>
            <person name="Sharon I."/>
            <person name="Castelle C.J."/>
            <person name="Probst A.J."/>
            <person name="Thomas B.C."/>
            <person name="Singh A."/>
            <person name="Wilkins M.J."/>
            <person name="Karaoz U."/>
            <person name="Brodie E.L."/>
            <person name="Williams K.H."/>
            <person name="Hubbard S.S."/>
            <person name="Banfield J.F."/>
        </authorList>
    </citation>
    <scope>NUCLEOTIDE SEQUENCE [LARGE SCALE GENOMIC DNA]</scope>
</reference>
<dbReference type="GO" id="GO:0008893">
    <property type="term" value="F:guanosine-3',5'-bis(diphosphate) 3'-diphosphatase activity"/>
    <property type="evidence" value="ECO:0007669"/>
    <property type="project" value="TreeGrafter"/>
</dbReference>